<dbReference type="PANTHER" id="PTHR43080:SF2">
    <property type="entry name" value="CBS DOMAIN-CONTAINING PROTEIN"/>
    <property type="match status" value="1"/>
</dbReference>
<dbReference type="OMA" id="RDAACVM"/>
<feature type="domain" description="CBS" evidence="3">
    <location>
        <begin position="81"/>
        <end position="137"/>
    </location>
</feature>
<dbReference type="SMART" id="SM00116">
    <property type="entry name" value="CBS"/>
    <property type="match status" value="2"/>
</dbReference>
<dbReference type="RefSeq" id="WP_014557251.1">
    <property type="nucleotide sequence ID" value="NZ_JADEZV010000001.1"/>
</dbReference>
<dbReference type="PROSITE" id="PS51371">
    <property type="entry name" value="CBS"/>
    <property type="match status" value="2"/>
</dbReference>
<dbReference type="EMBL" id="JADEZV010000001">
    <property type="protein sequence ID" value="MBE9390857.1"/>
    <property type="molecule type" value="Genomic_DNA"/>
</dbReference>
<dbReference type="AlphaFoldDB" id="A0A843ACN2"/>
<dbReference type="SUPFAM" id="SSF54631">
    <property type="entry name" value="CBS-domain pair"/>
    <property type="match status" value="1"/>
</dbReference>
<proteinExistence type="predicted"/>
<evidence type="ECO:0000256" key="2">
    <source>
        <dbReference type="PROSITE-ProRule" id="PRU00703"/>
    </source>
</evidence>
<keyword evidence="1 2" id="KW-0129">CBS domain</keyword>
<protein>
    <submittedName>
        <fullName evidence="4">CBS domain-containing protein</fullName>
    </submittedName>
</protein>
<dbReference type="PANTHER" id="PTHR43080">
    <property type="entry name" value="CBS DOMAIN-CONTAINING PROTEIN CBSX3, MITOCHONDRIAL"/>
    <property type="match status" value="1"/>
</dbReference>
<dbReference type="Pfam" id="PF00571">
    <property type="entry name" value="CBS"/>
    <property type="match status" value="2"/>
</dbReference>
<evidence type="ECO:0000259" key="3">
    <source>
        <dbReference type="PROSITE" id="PS51371"/>
    </source>
</evidence>
<name>A0A843ACN2_9CREN</name>
<dbReference type="GeneID" id="12449172"/>
<organism evidence="4 5">
    <name type="scientific">Fervidicoccus fontis</name>
    <dbReference type="NCBI Taxonomy" id="683846"/>
    <lineage>
        <taxon>Archaea</taxon>
        <taxon>Thermoproteota</taxon>
        <taxon>Thermoprotei</taxon>
        <taxon>Fervidicoccales</taxon>
        <taxon>Fervidicoccaceae</taxon>
        <taxon>Fervidicoccus</taxon>
    </lineage>
</organism>
<feature type="domain" description="CBS" evidence="3">
    <location>
        <begin position="14"/>
        <end position="73"/>
    </location>
</feature>
<gene>
    <name evidence="4" type="ORF">IOK49_02005</name>
</gene>
<dbReference type="InterPro" id="IPR000644">
    <property type="entry name" value="CBS_dom"/>
</dbReference>
<evidence type="ECO:0000313" key="5">
    <source>
        <dbReference type="Proteomes" id="UP000652307"/>
    </source>
</evidence>
<dbReference type="InterPro" id="IPR051257">
    <property type="entry name" value="Diverse_CBS-Domain"/>
</dbReference>
<evidence type="ECO:0000256" key="1">
    <source>
        <dbReference type="ARBA" id="ARBA00023122"/>
    </source>
</evidence>
<accession>A0A843ACN2</accession>
<dbReference type="InterPro" id="IPR046342">
    <property type="entry name" value="CBS_dom_sf"/>
</dbReference>
<evidence type="ECO:0000313" key="4">
    <source>
        <dbReference type="EMBL" id="MBE9390857.1"/>
    </source>
</evidence>
<dbReference type="Proteomes" id="UP000652307">
    <property type="component" value="Unassembled WGS sequence"/>
</dbReference>
<sequence length="140" mass="15717">MSKKFGNFTIESIMSSPPVVVHKETSVHEAARIMFNNRIGSVLVVEDDGRLIGILTERDLVYLVASDKLHTASEMKVWHLMTENPITVKANETIGDALSKMKEVNIRHLPVVNDEGKPIGIVSMRDILDYIISFLDLSFH</sequence>
<dbReference type="CDD" id="cd09836">
    <property type="entry name" value="CBS_pair_arch"/>
    <property type="match status" value="1"/>
</dbReference>
<comment type="caution">
    <text evidence="4">The sequence shown here is derived from an EMBL/GenBank/DDBJ whole genome shotgun (WGS) entry which is preliminary data.</text>
</comment>
<reference evidence="4" key="1">
    <citation type="submission" date="2020-10" db="EMBL/GenBank/DDBJ databases">
        <title>Fervidococcus fontis strain 3639Fd - the first crenarchaeon capable of growth on lipids.</title>
        <authorList>
            <person name="Kochetkova T.V."/>
            <person name="Elcheninov A.G."/>
            <person name="Toschakov S.V."/>
            <person name="Kublanov I.V."/>
        </authorList>
    </citation>
    <scope>NUCLEOTIDE SEQUENCE</scope>
    <source>
        <strain evidence="4">3639Fd</strain>
    </source>
</reference>
<dbReference type="Gene3D" id="3.10.580.10">
    <property type="entry name" value="CBS-domain"/>
    <property type="match status" value="1"/>
</dbReference>